<sequence length="232" mass="26104">MKTLTLLTLGSLFFTACQATGLSVSNIPIPKTTSQLIKVTTKNWDTKDGKLQRYEKDKRGNWIKIGKNIDVVLGRNGLAWGLGLHTIPKDAKYIKKEGDGKSPAGLFELGNAFGYKDFKINFPYATYTRADHCVDDSNSQFYNTIIDSKKVKKDYKSFEYMKLKNNLYKYGITVKHNPQNIAQAGSCIFMHIKSKTGKGTAGCTAMKESEIKTILKWLDVKKHPLLLQIPKN</sequence>
<proteinExistence type="predicted"/>
<name>A0A1W1BGI7_9ZZZZ</name>
<accession>A0A1W1BGI7</accession>
<dbReference type="AlphaFoldDB" id="A0A1W1BGI7"/>
<dbReference type="PROSITE" id="PS51257">
    <property type="entry name" value="PROKAR_LIPOPROTEIN"/>
    <property type="match status" value="1"/>
</dbReference>
<dbReference type="Pfam" id="PF03734">
    <property type="entry name" value="YkuD"/>
    <property type="match status" value="1"/>
</dbReference>
<dbReference type="GO" id="GO:0016740">
    <property type="term" value="F:transferase activity"/>
    <property type="evidence" value="ECO:0007669"/>
    <property type="project" value="InterPro"/>
</dbReference>
<dbReference type="InterPro" id="IPR005490">
    <property type="entry name" value="LD_TPept_cat_dom"/>
</dbReference>
<evidence type="ECO:0000313" key="2">
    <source>
        <dbReference type="EMBL" id="SFV52595.1"/>
    </source>
</evidence>
<protein>
    <submittedName>
        <fullName evidence="2">Gll0911 protein</fullName>
    </submittedName>
</protein>
<dbReference type="EMBL" id="FPHN01000010">
    <property type="protein sequence ID" value="SFV52595.1"/>
    <property type="molecule type" value="Genomic_DNA"/>
</dbReference>
<dbReference type="PANTHER" id="PTHR38589">
    <property type="entry name" value="BLR0621 PROTEIN"/>
    <property type="match status" value="1"/>
</dbReference>
<gene>
    <name evidence="2" type="ORF">MNB_SV-14-830</name>
</gene>
<reference evidence="2" key="1">
    <citation type="submission" date="2016-10" db="EMBL/GenBank/DDBJ databases">
        <authorList>
            <person name="de Groot N.N."/>
        </authorList>
    </citation>
    <scope>NUCLEOTIDE SEQUENCE</scope>
</reference>
<evidence type="ECO:0000259" key="1">
    <source>
        <dbReference type="Pfam" id="PF03734"/>
    </source>
</evidence>
<feature type="domain" description="L,D-TPase catalytic" evidence="1">
    <location>
        <begin position="55"/>
        <end position="221"/>
    </location>
</feature>
<dbReference type="PANTHER" id="PTHR38589:SF1">
    <property type="entry name" value="BLR0621 PROTEIN"/>
    <property type="match status" value="1"/>
</dbReference>
<organism evidence="2">
    <name type="scientific">hydrothermal vent metagenome</name>
    <dbReference type="NCBI Taxonomy" id="652676"/>
    <lineage>
        <taxon>unclassified sequences</taxon>
        <taxon>metagenomes</taxon>
        <taxon>ecological metagenomes</taxon>
    </lineage>
</organism>